<accession>A0A835H203</accession>
<keyword evidence="8 10" id="KW-0408">Iron</keyword>
<proteinExistence type="inferred from homology"/>
<evidence type="ECO:0000256" key="9">
    <source>
        <dbReference type="ARBA" id="ARBA00023136"/>
    </source>
</evidence>
<keyword evidence="7 11" id="KW-0560">Oxidoreductase</keyword>
<dbReference type="Gene3D" id="1.10.630.10">
    <property type="entry name" value="Cytochrome P450"/>
    <property type="match status" value="1"/>
</dbReference>
<dbReference type="InterPro" id="IPR001128">
    <property type="entry name" value="Cyt_P450"/>
</dbReference>
<comment type="caution">
    <text evidence="12">The sequence shown here is derived from an EMBL/GenBank/DDBJ whole genome shotgun (WGS) entry which is preliminary data.</text>
</comment>
<dbReference type="GO" id="GO:0004497">
    <property type="term" value="F:monooxygenase activity"/>
    <property type="evidence" value="ECO:0007669"/>
    <property type="project" value="UniProtKB-KW"/>
</dbReference>
<dbReference type="PANTHER" id="PTHR47947:SF26">
    <property type="entry name" value="CYTOCHROME P450"/>
    <property type="match status" value="1"/>
</dbReference>
<evidence type="ECO:0008006" key="14">
    <source>
        <dbReference type="Google" id="ProtNLM"/>
    </source>
</evidence>
<evidence type="ECO:0000313" key="12">
    <source>
        <dbReference type="EMBL" id="KAF9590312.1"/>
    </source>
</evidence>
<evidence type="ECO:0000256" key="3">
    <source>
        <dbReference type="ARBA" id="ARBA00022617"/>
    </source>
</evidence>
<keyword evidence="9" id="KW-0472">Membrane</keyword>
<dbReference type="Pfam" id="PF00067">
    <property type="entry name" value="p450"/>
    <property type="match status" value="1"/>
</dbReference>
<organism evidence="12 13">
    <name type="scientific">Coptis chinensis</name>
    <dbReference type="NCBI Taxonomy" id="261450"/>
    <lineage>
        <taxon>Eukaryota</taxon>
        <taxon>Viridiplantae</taxon>
        <taxon>Streptophyta</taxon>
        <taxon>Embryophyta</taxon>
        <taxon>Tracheophyta</taxon>
        <taxon>Spermatophyta</taxon>
        <taxon>Magnoliopsida</taxon>
        <taxon>Ranunculales</taxon>
        <taxon>Ranunculaceae</taxon>
        <taxon>Coptidoideae</taxon>
        <taxon>Coptis</taxon>
    </lineage>
</organism>
<evidence type="ECO:0000256" key="7">
    <source>
        <dbReference type="ARBA" id="ARBA00023002"/>
    </source>
</evidence>
<dbReference type="GO" id="GO:0016705">
    <property type="term" value="F:oxidoreductase activity, acting on paired donors, with incorporation or reduction of molecular oxygen"/>
    <property type="evidence" value="ECO:0007669"/>
    <property type="project" value="InterPro"/>
</dbReference>
<dbReference type="OrthoDB" id="1913883at2759"/>
<keyword evidence="3 10" id="KW-0349">Heme</keyword>
<dbReference type="InterPro" id="IPR036396">
    <property type="entry name" value="Cyt_P450_sf"/>
</dbReference>
<dbReference type="EMBL" id="JADFTS010000009">
    <property type="protein sequence ID" value="KAF9590312.1"/>
    <property type="molecule type" value="Genomic_DNA"/>
</dbReference>
<dbReference type="PRINTS" id="PR00385">
    <property type="entry name" value="P450"/>
</dbReference>
<sequence>MTLEWAMSLLLNNPEALNKVRVEIDAYAGKDKILEESDLPNLPYLQNVINETLRLFPPTALTVPHESSSECKVGGFDVPCGTMLLVNTWAIHRDPKYWEDPDKFRLERFENGDGEGFKFIPFGFGRRGCPGTRMAMRMVGLTLGSLIKCFEWRRISTEKIELSEGPGIAVPKVEPLEALYRPRELLHSVIAGL</sequence>
<evidence type="ECO:0000256" key="4">
    <source>
        <dbReference type="ARBA" id="ARBA00022692"/>
    </source>
</evidence>
<evidence type="ECO:0000256" key="1">
    <source>
        <dbReference type="ARBA" id="ARBA00001971"/>
    </source>
</evidence>
<evidence type="ECO:0000313" key="13">
    <source>
        <dbReference type="Proteomes" id="UP000631114"/>
    </source>
</evidence>
<evidence type="ECO:0000256" key="8">
    <source>
        <dbReference type="ARBA" id="ARBA00023004"/>
    </source>
</evidence>
<keyword evidence="13" id="KW-1185">Reference proteome</keyword>
<dbReference type="Proteomes" id="UP000631114">
    <property type="component" value="Unassembled WGS sequence"/>
</dbReference>
<dbReference type="PROSITE" id="PS00086">
    <property type="entry name" value="CYTOCHROME_P450"/>
    <property type="match status" value="1"/>
</dbReference>
<dbReference type="GO" id="GO:0044550">
    <property type="term" value="P:secondary metabolite biosynthetic process"/>
    <property type="evidence" value="ECO:0007669"/>
    <property type="project" value="UniProtKB-ARBA"/>
</dbReference>
<feature type="binding site" description="axial binding residue" evidence="10">
    <location>
        <position position="129"/>
    </location>
    <ligand>
        <name>heme</name>
        <dbReference type="ChEBI" id="CHEBI:30413"/>
    </ligand>
    <ligandPart>
        <name>Fe</name>
        <dbReference type="ChEBI" id="CHEBI:18248"/>
    </ligandPart>
</feature>
<dbReference type="AlphaFoldDB" id="A0A835H203"/>
<evidence type="ECO:0000256" key="5">
    <source>
        <dbReference type="ARBA" id="ARBA00022723"/>
    </source>
</evidence>
<name>A0A835H203_9MAGN</name>
<dbReference type="InterPro" id="IPR017972">
    <property type="entry name" value="Cyt_P450_CS"/>
</dbReference>
<keyword evidence="6" id="KW-1133">Transmembrane helix</keyword>
<evidence type="ECO:0000256" key="6">
    <source>
        <dbReference type="ARBA" id="ARBA00022989"/>
    </source>
</evidence>
<comment type="subcellular location">
    <subcellularLocation>
        <location evidence="2">Membrane</location>
    </subcellularLocation>
</comment>
<keyword evidence="4" id="KW-0812">Transmembrane</keyword>
<dbReference type="InterPro" id="IPR002401">
    <property type="entry name" value="Cyt_P450_E_grp-I"/>
</dbReference>
<dbReference type="PRINTS" id="PR00463">
    <property type="entry name" value="EP450I"/>
</dbReference>
<evidence type="ECO:0000256" key="11">
    <source>
        <dbReference type="RuleBase" id="RU000461"/>
    </source>
</evidence>
<reference evidence="12 13" key="1">
    <citation type="submission" date="2020-10" db="EMBL/GenBank/DDBJ databases">
        <title>The Coptis chinensis genome and diversification of protoberbering-type alkaloids.</title>
        <authorList>
            <person name="Wang B."/>
            <person name="Shu S."/>
            <person name="Song C."/>
            <person name="Liu Y."/>
        </authorList>
    </citation>
    <scope>NUCLEOTIDE SEQUENCE [LARGE SCALE GENOMIC DNA]</scope>
    <source>
        <strain evidence="12">HL-2020</strain>
        <tissue evidence="12">Leaf</tissue>
    </source>
</reference>
<keyword evidence="5 10" id="KW-0479">Metal-binding</keyword>
<evidence type="ECO:0000256" key="10">
    <source>
        <dbReference type="PIRSR" id="PIRSR602401-1"/>
    </source>
</evidence>
<dbReference type="InterPro" id="IPR050651">
    <property type="entry name" value="Plant_Cytochrome_P450_Monoox"/>
</dbReference>
<dbReference type="SUPFAM" id="SSF48264">
    <property type="entry name" value="Cytochrome P450"/>
    <property type="match status" value="1"/>
</dbReference>
<dbReference type="GO" id="GO:0016020">
    <property type="term" value="C:membrane"/>
    <property type="evidence" value="ECO:0007669"/>
    <property type="project" value="UniProtKB-SubCell"/>
</dbReference>
<dbReference type="GO" id="GO:0020037">
    <property type="term" value="F:heme binding"/>
    <property type="evidence" value="ECO:0007669"/>
    <property type="project" value="InterPro"/>
</dbReference>
<evidence type="ECO:0000256" key="2">
    <source>
        <dbReference type="ARBA" id="ARBA00004370"/>
    </source>
</evidence>
<protein>
    <recommendedName>
        <fullName evidence="14">Cytochrome P450</fullName>
    </recommendedName>
</protein>
<dbReference type="GO" id="GO:0005506">
    <property type="term" value="F:iron ion binding"/>
    <property type="evidence" value="ECO:0007669"/>
    <property type="project" value="InterPro"/>
</dbReference>
<comment type="cofactor">
    <cofactor evidence="1 10">
        <name>heme</name>
        <dbReference type="ChEBI" id="CHEBI:30413"/>
    </cofactor>
</comment>
<keyword evidence="11" id="KW-0503">Monooxygenase</keyword>
<gene>
    <name evidence="12" type="ORF">IFM89_033730</name>
</gene>
<comment type="similarity">
    <text evidence="11">Belongs to the cytochrome P450 family.</text>
</comment>
<dbReference type="PANTHER" id="PTHR47947">
    <property type="entry name" value="CYTOCHROME P450 82C3-RELATED"/>
    <property type="match status" value="1"/>
</dbReference>